<evidence type="ECO:0000256" key="3">
    <source>
        <dbReference type="ARBA" id="ARBA00022691"/>
    </source>
</evidence>
<feature type="binding site" evidence="4">
    <location>
        <position position="130"/>
    </location>
    <ligand>
        <name>Mg(2+)</name>
        <dbReference type="ChEBI" id="CHEBI:18420"/>
    </ligand>
</feature>
<dbReference type="EMBL" id="QYTU02000001">
    <property type="protein sequence ID" value="RWR15195.1"/>
    <property type="molecule type" value="Genomic_DNA"/>
</dbReference>
<feature type="binding site" evidence="4">
    <location>
        <position position="82"/>
    </location>
    <ligand>
        <name>S-adenosyl-L-methionine</name>
        <dbReference type="ChEBI" id="CHEBI:59789"/>
    </ligand>
</feature>
<feature type="binding site" evidence="4">
    <location>
        <begin position="110"/>
        <end position="111"/>
    </location>
    <ligand>
        <name>S-adenosyl-L-methionine</name>
        <dbReference type="ChEBI" id="CHEBI:59789"/>
    </ligand>
</feature>
<evidence type="ECO:0000256" key="4">
    <source>
        <dbReference type="HAMAP-Rule" id="MF_02217"/>
    </source>
</evidence>
<dbReference type="InterPro" id="IPR043675">
    <property type="entry name" value="TrmR_methyltr"/>
</dbReference>
<keyword evidence="4" id="KW-0819">tRNA processing</keyword>
<keyword evidence="3 4" id="KW-0949">S-adenosyl-L-methionine</keyword>
<dbReference type="CDD" id="cd02440">
    <property type="entry name" value="AdoMet_MTases"/>
    <property type="match status" value="1"/>
</dbReference>
<dbReference type="EC" id="2.1.1.-" evidence="4"/>
<dbReference type="RefSeq" id="WP_120068706.1">
    <property type="nucleotide sequence ID" value="NZ_CP126113.1"/>
</dbReference>
<evidence type="ECO:0000256" key="1">
    <source>
        <dbReference type="ARBA" id="ARBA00022603"/>
    </source>
</evidence>
<dbReference type="HAMAP" id="MF_02217">
    <property type="entry name" value="TrmR_methyltr"/>
    <property type="match status" value="1"/>
</dbReference>
<evidence type="ECO:0000313" key="5">
    <source>
        <dbReference type="EMBL" id="RWR15195.1"/>
    </source>
</evidence>
<dbReference type="PANTHER" id="PTHR10509:SF14">
    <property type="entry name" value="CAFFEOYL-COA O-METHYLTRANSFERASE 3-RELATED"/>
    <property type="match status" value="1"/>
</dbReference>
<dbReference type="GO" id="GO:0008171">
    <property type="term" value="F:O-methyltransferase activity"/>
    <property type="evidence" value="ECO:0007669"/>
    <property type="project" value="InterPro"/>
</dbReference>
<dbReference type="GO" id="GO:0030488">
    <property type="term" value="P:tRNA methylation"/>
    <property type="evidence" value="ECO:0007669"/>
    <property type="project" value="UniProtKB-UniRule"/>
</dbReference>
<dbReference type="GO" id="GO:0016300">
    <property type="term" value="F:tRNA (uridine) methyltransferase activity"/>
    <property type="evidence" value="ECO:0007669"/>
    <property type="project" value="UniProtKB-UniRule"/>
</dbReference>
<gene>
    <name evidence="4" type="primary">trmR</name>
    <name evidence="5" type="ORF">D4N35_001265</name>
</gene>
<dbReference type="InterPro" id="IPR002935">
    <property type="entry name" value="SAM_O-MeTrfase"/>
</dbReference>
<comment type="catalytic activity">
    <reaction evidence="4">
        <text>5-hydroxyuridine(34) in tRNA + S-adenosyl-L-methionine = 5-methoxyuridine(34) in tRNA + S-adenosyl-L-homocysteine + H(+)</text>
        <dbReference type="Rhea" id="RHEA:60524"/>
        <dbReference type="Rhea" id="RHEA-COMP:13381"/>
        <dbReference type="Rhea" id="RHEA-COMP:15591"/>
        <dbReference type="ChEBI" id="CHEBI:15378"/>
        <dbReference type="ChEBI" id="CHEBI:57856"/>
        <dbReference type="ChEBI" id="CHEBI:59789"/>
        <dbReference type="ChEBI" id="CHEBI:136877"/>
        <dbReference type="ChEBI" id="CHEBI:143860"/>
    </reaction>
</comment>
<dbReference type="GO" id="GO:0008757">
    <property type="term" value="F:S-adenosylmethionine-dependent methyltransferase activity"/>
    <property type="evidence" value="ECO:0007669"/>
    <property type="project" value="TreeGrafter"/>
</dbReference>
<feature type="binding site" evidence="4">
    <location>
        <position position="35"/>
    </location>
    <ligand>
        <name>S-adenosyl-L-methionine</name>
        <dbReference type="ChEBI" id="CHEBI:59789"/>
    </ligand>
</feature>
<name>A0A443J4C5_9BACI</name>
<feature type="binding site" evidence="4">
    <location>
        <position position="156"/>
    </location>
    <ligand>
        <name>Mg(2+)</name>
        <dbReference type="ChEBI" id="CHEBI:18420"/>
    </ligand>
</feature>
<accession>A0A443J4C5</accession>
<organism evidence="5 6">
    <name type="scientific">Siminovitchia fortis</name>
    <dbReference type="NCBI Taxonomy" id="254758"/>
    <lineage>
        <taxon>Bacteria</taxon>
        <taxon>Bacillati</taxon>
        <taxon>Bacillota</taxon>
        <taxon>Bacilli</taxon>
        <taxon>Bacillales</taxon>
        <taxon>Bacillaceae</taxon>
        <taxon>Siminovitchia</taxon>
    </lineage>
</organism>
<dbReference type="SUPFAM" id="SSF53335">
    <property type="entry name" value="S-adenosyl-L-methionine-dependent methyltransferases"/>
    <property type="match status" value="1"/>
</dbReference>
<dbReference type="InterPro" id="IPR050362">
    <property type="entry name" value="Cation-dep_OMT"/>
</dbReference>
<dbReference type="InterPro" id="IPR029063">
    <property type="entry name" value="SAM-dependent_MTases_sf"/>
</dbReference>
<protein>
    <recommendedName>
        <fullName evidence="4">tRNA 5-hydroxyuridine methyltransferase</fullName>
        <ecNumber evidence="4">2.1.1.-</ecNumber>
    </recommendedName>
    <alternativeName>
        <fullName evidence="4">ho5U methyltransferase</fullName>
    </alternativeName>
</protein>
<dbReference type="GO" id="GO:0000287">
    <property type="term" value="F:magnesium ion binding"/>
    <property type="evidence" value="ECO:0007669"/>
    <property type="project" value="UniProtKB-UniRule"/>
</dbReference>
<comment type="subunit">
    <text evidence="4">Homodimer.</text>
</comment>
<keyword evidence="4" id="KW-0460">Magnesium</keyword>
<dbReference type="Proteomes" id="UP000273811">
    <property type="component" value="Unassembled WGS sequence"/>
</dbReference>
<comment type="function">
    <text evidence="4">Catalyzes the methylation of 5-hydroxyuridine (ho5U) to form 5-methoxyuridine (mo5U) at position 34 in tRNAs.</text>
</comment>
<dbReference type="PANTHER" id="PTHR10509">
    <property type="entry name" value="O-METHYLTRANSFERASE-RELATED"/>
    <property type="match status" value="1"/>
</dbReference>
<sequence length="211" mass="24251">MDHLIDHYIESLLPRRSELFRQMEKFAEKEHVPIMEQTAIEVMLQFLRIQNPAKILEVGTAIGYSALRMADALPEAEIITIEKDPARAEQARNYIEAAGKDDRITVLEGDALELGERVTELGPYDAIFIDAAKGQYMKFFNMYSPLLRERGCIYSDNVLFRGYVAEEEVNQRRFRSLARKMKEFNRFLMGHDGYITTIIPVGDGLAVSKKR</sequence>
<keyword evidence="4" id="KW-0479">Metal-binding</keyword>
<keyword evidence="2 4" id="KW-0808">Transferase</keyword>
<dbReference type="PROSITE" id="PS51682">
    <property type="entry name" value="SAM_OMT_I"/>
    <property type="match status" value="1"/>
</dbReference>
<feature type="binding site" evidence="4">
    <location>
        <position position="130"/>
    </location>
    <ligand>
        <name>S-adenosyl-L-methionine</name>
        <dbReference type="ChEBI" id="CHEBI:59789"/>
    </ligand>
</feature>
<dbReference type="OrthoDB" id="9799672at2"/>
<dbReference type="AlphaFoldDB" id="A0A443J4C5"/>
<dbReference type="Pfam" id="PF01596">
    <property type="entry name" value="Methyltransf_3"/>
    <property type="match status" value="1"/>
</dbReference>
<proteinExistence type="inferred from homology"/>
<dbReference type="Gene3D" id="3.40.50.150">
    <property type="entry name" value="Vaccinia Virus protein VP39"/>
    <property type="match status" value="1"/>
</dbReference>
<evidence type="ECO:0000313" key="6">
    <source>
        <dbReference type="Proteomes" id="UP000273811"/>
    </source>
</evidence>
<feature type="binding site" evidence="4">
    <location>
        <position position="65"/>
    </location>
    <ligand>
        <name>S-adenosyl-L-methionine</name>
        <dbReference type="ChEBI" id="CHEBI:59789"/>
    </ligand>
</feature>
<reference evidence="5" key="1">
    <citation type="submission" date="2018-12" db="EMBL/GenBank/DDBJ databases">
        <authorList>
            <person name="Sun L."/>
            <person name="Chen Z."/>
        </authorList>
    </citation>
    <scope>NUCLEOTIDE SEQUENCE [LARGE SCALE GENOMIC DNA]</scope>
    <source>
        <strain evidence="5">DSM 16012</strain>
    </source>
</reference>
<feature type="binding site" evidence="4">
    <location>
        <position position="157"/>
    </location>
    <ligand>
        <name>Mg(2+)</name>
        <dbReference type="ChEBI" id="CHEBI:18420"/>
    </ligand>
</feature>
<comment type="caution">
    <text evidence="5">The sequence shown here is derived from an EMBL/GenBank/DDBJ whole genome shotgun (WGS) entry which is preliminary data.</text>
</comment>
<evidence type="ECO:0000256" key="2">
    <source>
        <dbReference type="ARBA" id="ARBA00022679"/>
    </source>
</evidence>
<comment type="similarity">
    <text evidence="4">Belongs to the class I-like SAM-binding methyltransferase superfamily. Cation-dependent O-methyltransferase family.</text>
</comment>
<keyword evidence="6" id="KW-1185">Reference proteome</keyword>
<keyword evidence="1 4" id="KW-0489">Methyltransferase</keyword>